<gene>
    <name evidence="1" type="ORF">PIB30_093525</name>
</gene>
<evidence type="ECO:0000313" key="1">
    <source>
        <dbReference type="EMBL" id="MED6128011.1"/>
    </source>
</evidence>
<comment type="caution">
    <text evidence="1">The sequence shown here is derived from an EMBL/GenBank/DDBJ whole genome shotgun (WGS) entry which is preliminary data.</text>
</comment>
<sequence>MAQDIKLQISPGVSSSHNKLGLVKEGSIDTDSGYHGEVLCSRTGALPGGWLLEGLEGLIQKGFWLIGFAIKEGVVSAVPDTVEAAEEESSSPLIDQFQHLPNPVKKGGVASCGHTEVERR</sequence>
<reference evidence="1 2" key="1">
    <citation type="journal article" date="2023" name="Plants (Basel)">
        <title>Bridging the Gap: Combining Genomics and Transcriptomics Approaches to Understand Stylosanthes scabra, an Orphan Legume from the Brazilian Caatinga.</title>
        <authorList>
            <person name="Ferreira-Neto J.R.C."/>
            <person name="da Silva M.D."/>
            <person name="Binneck E."/>
            <person name="de Melo N.F."/>
            <person name="da Silva R.H."/>
            <person name="de Melo A.L.T.M."/>
            <person name="Pandolfi V."/>
            <person name="Bustamante F.O."/>
            <person name="Brasileiro-Vidal A.C."/>
            <person name="Benko-Iseppon A.M."/>
        </authorList>
    </citation>
    <scope>NUCLEOTIDE SEQUENCE [LARGE SCALE GENOMIC DNA]</scope>
    <source>
        <tissue evidence="1">Leaves</tissue>
    </source>
</reference>
<proteinExistence type="predicted"/>
<dbReference type="EMBL" id="JASCZI010032209">
    <property type="protein sequence ID" value="MED6128011.1"/>
    <property type="molecule type" value="Genomic_DNA"/>
</dbReference>
<dbReference type="Proteomes" id="UP001341840">
    <property type="component" value="Unassembled WGS sequence"/>
</dbReference>
<accession>A0ABU6RW35</accession>
<keyword evidence="2" id="KW-1185">Reference proteome</keyword>
<protein>
    <submittedName>
        <fullName evidence="1">Uncharacterized protein</fullName>
    </submittedName>
</protein>
<organism evidence="1 2">
    <name type="scientific">Stylosanthes scabra</name>
    <dbReference type="NCBI Taxonomy" id="79078"/>
    <lineage>
        <taxon>Eukaryota</taxon>
        <taxon>Viridiplantae</taxon>
        <taxon>Streptophyta</taxon>
        <taxon>Embryophyta</taxon>
        <taxon>Tracheophyta</taxon>
        <taxon>Spermatophyta</taxon>
        <taxon>Magnoliopsida</taxon>
        <taxon>eudicotyledons</taxon>
        <taxon>Gunneridae</taxon>
        <taxon>Pentapetalae</taxon>
        <taxon>rosids</taxon>
        <taxon>fabids</taxon>
        <taxon>Fabales</taxon>
        <taxon>Fabaceae</taxon>
        <taxon>Papilionoideae</taxon>
        <taxon>50 kb inversion clade</taxon>
        <taxon>dalbergioids sensu lato</taxon>
        <taxon>Dalbergieae</taxon>
        <taxon>Pterocarpus clade</taxon>
        <taxon>Stylosanthes</taxon>
    </lineage>
</organism>
<evidence type="ECO:0000313" key="2">
    <source>
        <dbReference type="Proteomes" id="UP001341840"/>
    </source>
</evidence>
<name>A0ABU6RW35_9FABA</name>